<evidence type="ECO:0000313" key="3">
    <source>
        <dbReference type="Proteomes" id="UP001209878"/>
    </source>
</evidence>
<keyword evidence="1" id="KW-1133">Transmembrane helix</keyword>
<evidence type="ECO:0000313" key="2">
    <source>
        <dbReference type="EMBL" id="KAK2191198.1"/>
    </source>
</evidence>
<dbReference type="EMBL" id="JAODUO010000057">
    <property type="protein sequence ID" value="KAK2191198.1"/>
    <property type="molecule type" value="Genomic_DNA"/>
</dbReference>
<evidence type="ECO:0000256" key="1">
    <source>
        <dbReference type="SAM" id="Phobius"/>
    </source>
</evidence>
<gene>
    <name evidence="2" type="ORF">NP493_57g05004</name>
</gene>
<keyword evidence="1" id="KW-0472">Membrane</keyword>
<dbReference type="AlphaFoldDB" id="A0AAD9UIW5"/>
<organism evidence="2 3">
    <name type="scientific">Ridgeia piscesae</name>
    <name type="common">Tubeworm</name>
    <dbReference type="NCBI Taxonomy" id="27915"/>
    <lineage>
        <taxon>Eukaryota</taxon>
        <taxon>Metazoa</taxon>
        <taxon>Spiralia</taxon>
        <taxon>Lophotrochozoa</taxon>
        <taxon>Annelida</taxon>
        <taxon>Polychaeta</taxon>
        <taxon>Sedentaria</taxon>
        <taxon>Canalipalpata</taxon>
        <taxon>Sabellida</taxon>
        <taxon>Siboglinidae</taxon>
        <taxon>Ridgeia</taxon>
    </lineage>
</organism>
<sequence>MDRALAKTVLYQVRRNFLSVLFPTITASAIYADWSHTQRYKANKTARAKKDKENFKMPMTFGQKYLSMLVPITAMIIGMYFDWEIKEDMRSFHNRSKLFGGRDLKPGEKLW</sequence>
<dbReference type="Proteomes" id="UP001209878">
    <property type="component" value="Unassembled WGS sequence"/>
</dbReference>
<name>A0AAD9UIW5_RIDPI</name>
<dbReference type="GO" id="GO:0005739">
    <property type="term" value="C:mitochondrion"/>
    <property type="evidence" value="ECO:0007669"/>
    <property type="project" value="InterPro"/>
</dbReference>
<evidence type="ECO:0008006" key="4">
    <source>
        <dbReference type="Google" id="ProtNLM"/>
    </source>
</evidence>
<protein>
    <recommendedName>
        <fullName evidence="4">Complex I-MNLL</fullName>
    </recommendedName>
</protein>
<proteinExistence type="predicted"/>
<accession>A0AAD9UIW5</accession>
<keyword evidence="1" id="KW-0812">Transmembrane</keyword>
<reference evidence="2" key="1">
    <citation type="journal article" date="2023" name="Mol. Biol. Evol.">
        <title>Third-Generation Sequencing Reveals the Adaptive Role of the Epigenome in Three Deep-Sea Polychaetes.</title>
        <authorList>
            <person name="Perez M."/>
            <person name="Aroh O."/>
            <person name="Sun Y."/>
            <person name="Lan Y."/>
            <person name="Juniper S.K."/>
            <person name="Young C.R."/>
            <person name="Angers B."/>
            <person name="Qian P.Y."/>
        </authorList>
    </citation>
    <scope>NUCLEOTIDE SEQUENCE</scope>
    <source>
        <strain evidence="2">R07B-5</strain>
    </source>
</reference>
<dbReference type="InterPro" id="IPR012575">
    <property type="entry name" value="NDUB1"/>
</dbReference>
<feature type="transmembrane region" description="Helical" evidence="1">
    <location>
        <begin position="65"/>
        <end position="83"/>
    </location>
</feature>
<comment type="caution">
    <text evidence="2">The sequence shown here is derived from an EMBL/GenBank/DDBJ whole genome shotgun (WGS) entry which is preliminary data.</text>
</comment>
<keyword evidence="3" id="KW-1185">Reference proteome</keyword>
<dbReference type="Pfam" id="PF08040">
    <property type="entry name" value="NADH_oxidored"/>
    <property type="match status" value="1"/>
</dbReference>